<sequence length="182" mass="20201">MGKSAATPRRKPNVLITGTPGTGKSSLAERVAAAVEGFKRIDVSQLAKEQDMLEEFDEELDTHVIDEDKVLDHMEEHGLGGDAGGVVVDYHGCDLFPERWFDLVVVLTCDNAVLYDRLQARGYSDKKIRGNVECEIFQTLVEEARDSYEESIVKVCASDTIDDMEENEKAIVEFVGAWKSSV</sequence>
<dbReference type="GO" id="GO:0016887">
    <property type="term" value="F:ATP hydrolysis activity"/>
    <property type="evidence" value="ECO:0007669"/>
    <property type="project" value="UniProtKB-UniRule"/>
</dbReference>
<comment type="catalytic activity">
    <reaction evidence="1 10">
        <text>AMP + ATP = 2 ADP</text>
        <dbReference type="Rhea" id="RHEA:12973"/>
        <dbReference type="ChEBI" id="CHEBI:30616"/>
        <dbReference type="ChEBI" id="CHEBI:456215"/>
        <dbReference type="ChEBI" id="CHEBI:456216"/>
        <dbReference type="EC" id="2.7.4.3"/>
    </reaction>
</comment>
<evidence type="ECO:0000256" key="1">
    <source>
        <dbReference type="ARBA" id="ARBA00000582"/>
    </source>
</evidence>
<dbReference type="GO" id="GO:0005737">
    <property type="term" value="C:cytoplasm"/>
    <property type="evidence" value="ECO:0007669"/>
    <property type="project" value="UniProtKB-SubCell"/>
</dbReference>
<comment type="catalytic activity">
    <reaction evidence="10">
        <text>ATP + H2O = ADP + phosphate + H(+)</text>
        <dbReference type="Rhea" id="RHEA:13065"/>
        <dbReference type="ChEBI" id="CHEBI:15377"/>
        <dbReference type="ChEBI" id="CHEBI:15378"/>
        <dbReference type="ChEBI" id="CHEBI:30616"/>
        <dbReference type="ChEBI" id="CHEBI:43474"/>
        <dbReference type="ChEBI" id="CHEBI:456216"/>
    </reaction>
</comment>
<evidence type="ECO:0000256" key="4">
    <source>
        <dbReference type="ARBA" id="ARBA00022552"/>
    </source>
</evidence>
<dbReference type="Proteomes" id="UP000002009">
    <property type="component" value="Chromosome 1"/>
</dbReference>
<keyword evidence="2 10" id="KW-0963">Cytoplasm</keyword>
<evidence type="ECO:0000313" key="13">
    <source>
        <dbReference type="Proteomes" id="UP000002009"/>
    </source>
</evidence>
<evidence type="ECO:0000256" key="5">
    <source>
        <dbReference type="ARBA" id="ARBA00022679"/>
    </source>
</evidence>
<evidence type="ECO:0000256" key="10">
    <source>
        <dbReference type="HAMAP-Rule" id="MF_03173"/>
    </source>
</evidence>
<protein>
    <recommendedName>
        <fullName evidence="10">Adenylate kinase isoenzyme 6 homolog</fullName>
        <shortName evidence="10">AK6</shortName>
        <ecNumber evidence="10">2.7.4.3</ecNumber>
    </recommendedName>
    <alternativeName>
        <fullName evidence="10">Dual activity adenylate kinase/ATPase</fullName>
        <shortName evidence="10">AK/ATPase</shortName>
    </alternativeName>
</protein>
<name>C1FF13_MICCC</name>
<dbReference type="Pfam" id="PF13238">
    <property type="entry name" value="AAA_18"/>
    <property type="match status" value="1"/>
</dbReference>
<proteinExistence type="inferred from homology"/>
<dbReference type="OrthoDB" id="10251185at2759"/>
<evidence type="ECO:0000256" key="9">
    <source>
        <dbReference type="ARBA" id="ARBA00023242"/>
    </source>
</evidence>
<keyword evidence="6 10" id="KW-0547">Nucleotide-binding</keyword>
<comment type="function">
    <text evidence="10">Broad-specificity nucleoside monophosphate (NMP) kinase that catalyzes the reversible transfer of the terminal phosphate group between nucleoside triphosphates and monophosphates. Has also ATPase activity. Involved in the late cytoplasmic maturation steps of the 40S ribosomal particles, specifically 18S rRNA maturation. While NMP activity is not required for ribosome maturation, ATPase activity is. Associates transiently with small ribosomal subunit protein uS11. ATP hydrolysis breaks the interaction with uS11. May temporarily remove uS11 from the ribosome to enable a conformational change of the ribosomal RNA that is needed for the final maturation step of the small ribosomal subunit. Its NMP activity may have a role in nuclear energy homeostasis.</text>
</comment>
<keyword evidence="4 10" id="KW-0698">rRNA processing</keyword>
<dbReference type="PANTHER" id="PTHR12595">
    <property type="entry name" value="POS9-ACTIVATING FACTOR FAP7-RELATED"/>
    <property type="match status" value="1"/>
</dbReference>
<feature type="binding site" evidence="10">
    <location>
        <position position="25"/>
    </location>
    <ligand>
        <name>ATP</name>
        <dbReference type="ChEBI" id="CHEBI:30616"/>
    </ligand>
</feature>
<comment type="subcellular location">
    <subcellularLocation>
        <location evidence="10">Cytoplasm</location>
    </subcellularLocation>
    <subcellularLocation>
        <location evidence="10">Nucleus</location>
    </subcellularLocation>
</comment>
<evidence type="ECO:0000256" key="7">
    <source>
        <dbReference type="ARBA" id="ARBA00022777"/>
    </source>
</evidence>
<organism evidence="12 13">
    <name type="scientific">Micromonas commoda (strain RCC299 / NOUM17 / CCMP2709)</name>
    <name type="common">Picoplanktonic green alga</name>
    <dbReference type="NCBI Taxonomy" id="296587"/>
    <lineage>
        <taxon>Eukaryota</taxon>
        <taxon>Viridiplantae</taxon>
        <taxon>Chlorophyta</taxon>
        <taxon>Mamiellophyceae</taxon>
        <taxon>Mamiellales</taxon>
        <taxon>Mamiellaceae</taxon>
        <taxon>Micromonas</taxon>
    </lineage>
</organism>
<feature type="binding site" evidence="10">
    <location>
        <position position="121"/>
    </location>
    <ligand>
        <name>ATP</name>
        <dbReference type="ChEBI" id="CHEBI:30616"/>
    </ligand>
</feature>
<evidence type="ECO:0000256" key="8">
    <source>
        <dbReference type="ARBA" id="ARBA00022840"/>
    </source>
</evidence>
<evidence type="ECO:0000313" key="12">
    <source>
        <dbReference type="EMBL" id="ACO68281.1"/>
    </source>
</evidence>
<dbReference type="InParanoid" id="C1FF13"/>
<dbReference type="GO" id="GO:0004017">
    <property type="term" value="F:AMP kinase activity"/>
    <property type="evidence" value="ECO:0007669"/>
    <property type="project" value="UniProtKB-UniRule"/>
</dbReference>
<comment type="caution">
    <text evidence="10">Lacks conserved residue(s) required for the propagation of feature annotation.</text>
</comment>
<dbReference type="PANTHER" id="PTHR12595:SF0">
    <property type="entry name" value="ADENYLATE KINASE ISOENZYME 6"/>
    <property type="match status" value="1"/>
</dbReference>
<dbReference type="HAMAP" id="MF_00039">
    <property type="entry name" value="Adenylate_kinase_AK6"/>
    <property type="match status" value="1"/>
</dbReference>
<feature type="region of interest" description="NMPbind" evidence="10">
    <location>
        <begin position="42"/>
        <end position="65"/>
    </location>
</feature>
<dbReference type="eggNOG" id="KOG3347">
    <property type="taxonomic scope" value="Eukaryota"/>
</dbReference>
<keyword evidence="5 10" id="KW-0808">Transferase</keyword>
<dbReference type="FunFam" id="3.40.50.300:FF:000372">
    <property type="entry name" value="Adenylate kinase isoenzyme 6 homolog"/>
    <property type="match status" value="1"/>
</dbReference>
<evidence type="ECO:0000256" key="3">
    <source>
        <dbReference type="ARBA" id="ARBA00022517"/>
    </source>
</evidence>
<evidence type="ECO:0000256" key="11">
    <source>
        <dbReference type="SAM" id="MobiDB-lite"/>
    </source>
</evidence>
<dbReference type="GO" id="GO:0005524">
    <property type="term" value="F:ATP binding"/>
    <property type="evidence" value="ECO:0007669"/>
    <property type="project" value="UniProtKB-KW"/>
</dbReference>
<dbReference type="RefSeq" id="XP_002507023.1">
    <property type="nucleotide sequence ID" value="XM_002506977.1"/>
</dbReference>
<dbReference type="KEGG" id="mis:MICPUN_77463"/>
<dbReference type="OMA" id="QCEIFGT"/>
<feature type="binding site" evidence="10">
    <location>
        <position position="26"/>
    </location>
    <ligand>
        <name>ATP</name>
        <dbReference type="ChEBI" id="CHEBI:30616"/>
    </ligand>
</feature>
<feature type="binding site" evidence="10">
    <location>
        <position position="21"/>
    </location>
    <ligand>
        <name>ATP</name>
        <dbReference type="ChEBI" id="CHEBI:30616"/>
    </ligand>
</feature>
<dbReference type="GO" id="GO:0042274">
    <property type="term" value="P:ribosomal small subunit biogenesis"/>
    <property type="evidence" value="ECO:0007669"/>
    <property type="project" value="UniProtKB-UniRule"/>
</dbReference>
<dbReference type="GO" id="GO:0006364">
    <property type="term" value="P:rRNA processing"/>
    <property type="evidence" value="ECO:0007669"/>
    <property type="project" value="UniProtKB-KW"/>
</dbReference>
<dbReference type="STRING" id="296587.C1FF13"/>
<feature type="region of interest" description="Disordered" evidence="11">
    <location>
        <begin position="1"/>
        <end position="22"/>
    </location>
</feature>
<keyword evidence="7 10" id="KW-0418">Kinase</keyword>
<dbReference type="EC" id="2.7.4.3" evidence="10"/>
<dbReference type="FunCoup" id="C1FF13">
    <property type="interactions" value="1607"/>
</dbReference>
<dbReference type="AlphaFoldDB" id="C1FF13"/>
<accession>C1FF13</accession>
<gene>
    <name evidence="12" type="ORF">MICPUN_77463</name>
</gene>
<keyword evidence="8 10" id="KW-0067">ATP-binding</keyword>
<keyword evidence="13" id="KW-1185">Reference proteome</keyword>
<evidence type="ECO:0000256" key="2">
    <source>
        <dbReference type="ARBA" id="ARBA00022490"/>
    </source>
</evidence>
<evidence type="ECO:0000256" key="6">
    <source>
        <dbReference type="ARBA" id="ARBA00022741"/>
    </source>
</evidence>
<dbReference type="EMBL" id="CP001574">
    <property type="protein sequence ID" value="ACO68281.1"/>
    <property type="molecule type" value="Genomic_DNA"/>
</dbReference>
<dbReference type="GeneID" id="8250334"/>
<feature type="region of interest" description="LID" evidence="10">
    <location>
        <begin position="120"/>
        <end position="130"/>
    </location>
</feature>
<comment type="similarity">
    <text evidence="10">Belongs to the adenylate kinase family. AK6 subfamily.</text>
</comment>
<keyword evidence="3 10" id="KW-0690">Ribosome biogenesis</keyword>
<feature type="binding site" evidence="10">
    <location>
        <position position="23"/>
    </location>
    <ligand>
        <name>ATP</name>
        <dbReference type="ChEBI" id="CHEBI:30616"/>
    </ligand>
</feature>
<comment type="subunit">
    <text evidence="10">Interacts with small ribosomal subunit protein uS11. Not a structural component of 43S pre-ribosomes, but transiently interacts with them by binding to uS11.</text>
</comment>
<dbReference type="SUPFAM" id="SSF52540">
    <property type="entry name" value="P-loop containing nucleoside triphosphate hydrolases"/>
    <property type="match status" value="1"/>
</dbReference>
<dbReference type="Gene3D" id="3.40.50.300">
    <property type="entry name" value="P-loop containing nucleotide triphosphate hydrolases"/>
    <property type="match status" value="1"/>
</dbReference>
<reference evidence="12 13" key="1">
    <citation type="journal article" date="2009" name="Science">
        <title>Green evolution and dynamic adaptations revealed by genomes of the marine picoeukaryotes Micromonas.</title>
        <authorList>
            <person name="Worden A.Z."/>
            <person name="Lee J.H."/>
            <person name="Mock T."/>
            <person name="Rouze P."/>
            <person name="Simmons M.P."/>
            <person name="Aerts A.L."/>
            <person name="Allen A.E."/>
            <person name="Cuvelier M.L."/>
            <person name="Derelle E."/>
            <person name="Everett M.V."/>
            <person name="Foulon E."/>
            <person name="Grimwood J."/>
            <person name="Gundlach H."/>
            <person name="Henrissat B."/>
            <person name="Napoli C."/>
            <person name="McDonald S.M."/>
            <person name="Parker M.S."/>
            <person name="Rombauts S."/>
            <person name="Salamov A."/>
            <person name="Von Dassow P."/>
            <person name="Badger J.H."/>
            <person name="Coutinho P.M."/>
            <person name="Demir E."/>
            <person name="Dubchak I."/>
            <person name="Gentemann C."/>
            <person name="Eikrem W."/>
            <person name="Gready J.E."/>
            <person name="John U."/>
            <person name="Lanier W."/>
            <person name="Lindquist E.A."/>
            <person name="Lucas S."/>
            <person name="Mayer K.F."/>
            <person name="Moreau H."/>
            <person name="Not F."/>
            <person name="Otillar R."/>
            <person name="Panaud O."/>
            <person name="Pangilinan J."/>
            <person name="Paulsen I."/>
            <person name="Piegu B."/>
            <person name="Poliakov A."/>
            <person name="Robbens S."/>
            <person name="Schmutz J."/>
            <person name="Toulza E."/>
            <person name="Wyss T."/>
            <person name="Zelensky A."/>
            <person name="Zhou K."/>
            <person name="Armbrust E.V."/>
            <person name="Bhattacharya D."/>
            <person name="Goodenough U.W."/>
            <person name="Van de Peer Y."/>
            <person name="Grigoriev I.V."/>
        </authorList>
    </citation>
    <scope>NUCLEOTIDE SEQUENCE [LARGE SCALE GENOMIC DNA]</scope>
    <source>
        <strain evidence="13">RCC299 / NOUM17</strain>
    </source>
</reference>
<feature type="binding site" evidence="10">
    <location>
        <position position="24"/>
    </location>
    <ligand>
        <name>ATP</name>
        <dbReference type="ChEBI" id="CHEBI:30616"/>
    </ligand>
</feature>
<dbReference type="InterPro" id="IPR027417">
    <property type="entry name" value="P-loop_NTPase"/>
</dbReference>
<dbReference type="GO" id="GO:0005634">
    <property type="term" value="C:nucleus"/>
    <property type="evidence" value="ECO:0007669"/>
    <property type="project" value="UniProtKB-SubCell"/>
</dbReference>
<keyword evidence="9 10" id="KW-0539">Nucleus</keyword>
<dbReference type="InterPro" id="IPR020618">
    <property type="entry name" value="Adenyl_kinase_AK6"/>
</dbReference>